<keyword evidence="2 7" id="KW-0699">rRNA-binding</keyword>
<dbReference type="Proteomes" id="UP000230033">
    <property type="component" value="Unassembled WGS sequence"/>
</dbReference>
<dbReference type="PROSITE" id="PS00937">
    <property type="entry name" value="RIBOSOMAL_L20"/>
    <property type="match status" value="1"/>
</dbReference>
<dbReference type="PRINTS" id="PR00062">
    <property type="entry name" value="RIBOSOMALL20"/>
</dbReference>
<evidence type="ECO:0000256" key="1">
    <source>
        <dbReference type="ARBA" id="ARBA00007698"/>
    </source>
</evidence>
<organism evidence="9 10">
    <name type="scientific">Candidatus Shapirobacteria bacterium CG09_land_8_20_14_0_10_47_13</name>
    <dbReference type="NCBI Taxonomy" id="1974481"/>
    <lineage>
        <taxon>Bacteria</taxon>
        <taxon>Candidatus Shapironibacteriota</taxon>
    </lineage>
</organism>
<accession>A0A2H0WM82</accession>
<dbReference type="GO" id="GO:0005840">
    <property type="term" value="C:ribosome"/>
    <property type="evidence" value="ECO:0007669"/>
    <property type="project" value="UniProtKB-KW"/>
</dbReference>
<evidence type="ECO:0000256" key="2">
    <source>
        <dbReference type="ARBA" id="ARBA00022730"/>
    </source>
</evidence>
<protein>
    <recommendedName>
        <fullName evidence="6 7">Large ribosomal subunit protein bL20</fullName>
    </recommendedName>
</protein>
<comment type="caution">
    <text evidence="9">The sequence shown here is derived from an EMBL/GenBank/DDBJ whole genome shotgun (WGS) entry which is preliminary data.</text>
</comment>
<evidence type="ECO:0000256" key="3">
    <source>
        <dbReference type="ARBA" id="ARBA00022884"/>
    </source>
</evidence>
<comment type="function">
    <text evidence="7 8">Binds directly to 23S ribosomal RNA and is necessary for the in vitro assembly process of the 50S ribosomal subunit. It is not involved in the protein synthesizing functions of that subunit.</text>
</comment>
<evidence type="ECO:0000256" key="7">
    <source>
        <dbReference type="HAMAP-Rule" id="MF_00382"/>
    </source>
</evidence>
<evidence type="ECO:0000313" key="9">
    <source>
        <dbReference type="EMBL" id="PIS13762.1"/>
    </source>
</evidence>
<evidence type="ECO:0000256" key="4">
    <source>
        <dbReference type="ARBA" id="ARBA00022980"/>
    </source>
</evidence>
<keyword evidence="4 7" id="KW-0689">Ribosomal protein</keyword>
<keyword evidence="5 7" id="KW-0687">Ribonucleoprotein</keyword>
<dbReference type="HAMAP" id="MF_00382">
    <property type="entry name" value="Ribosomal_bL20"/>
    <property type="match status" value="1"/>
</dbReference>
<dbReference type="InterPro" id="IPR035566">
    <property type="entry name" value="Ribosomal_protein_bL20_C"/>
</dbReference>
<evidence type="ECO:0000256" key="6">
    <source>
        <dbReference type="ARBA" id="ARBA00035172"/>
    </source>
</evidence>
<keyword evidence="3 7" id="KW-0694">RNA-binding</keyword>
<dbReference type="CDD" id="cd07026">
    <property type="entry name" value="Ribosomal_L20"/>
    <property type="match status" value="1"/>
</dbReference>
<dbReference type="FunFam" id="1.10.1900.20:FF:000001">
    <property type="entry name" value="50S ribosomal protein L20"/>
    <property type="match status" value="1"/>
</dbReference>
<dbReference type="EMBL" id="PEZJ01000031">
    <property type="protein sequence ID" value="PIS13762.1"/>
    <property type="molecule type" value="Genomic_DNA"/>
</dbReference>
<evidence type="ECO:0000313" key="10">
    <source>
        <dbReference type="Proteomes" id="UP000230033"/>
    </source>
</evidence>
<dbReference type="Gene3D" id="1.10.1900.20">
    <property type="entry name" value="Ribosomal protein L20"/>
    <property type="match status" value="1"/>
</dbReference>
<comment type="similarity">
    <text evidence="1 7 8">Belongs to the bacterial ribosomal protein bL20 family.</text>
</comment>
<dbReference type="Gene3D" id="6.10.160.10">
    <property type="match status" value="1"/>
</dbReference>
<dbReference type="AlphaFoldDB" id="A0A2H0WM82"/>
<evidence type="ECO:0000256" key="8">
    <source>
        <dbReference type="RuleBase" id="RU000560"/>
    </source>
</evidence>
<sequence>MRVKTGFGRHRQHVKVLKRTKGFRMSKRRLIQSANEADLHAGQYAYAGRRLKKRDLRRLWITRINAALGPLHVSYSKFINKLKLANIILDRKILADLAARDETTFKTLVAKVFPLDKNK</sequence>
<dbReference type="GO" id="GO:0006412">
    <property type="term" value="P:translation"/>
    <property type="evidence" value="ECO:0007669"/>
    <property type="project" value="InterPro"/>
</dbReference>
<dbReference type="GO" id="GO:1990904">
    <property type="term" value="C:ribonucleoprotein complex"/>
    <property type="evidence" value="ECO:0007669"/>
    <property type="project" value="UniProtKB-KW"/>
</dbReference>
<gene>
    <name evidence="7" type="primary">rplT</name>
    <name evidence="9" type="ORF">COT65_02415</name>
</gene>
<dbReference type="GO" id="GO:0000027">
    <property type="term" value="P:ribosomal large subunit assembly"/>
    <property type="evidence" value="ECO:0007669"/>
    <property type="project" value="UniProtKB-UniRule"/>
</dbReference>
<dbReference type="InterPro" id="IPR005813">
    <property type="entry name" value="Ribosomal_bL20"/>
</dbReference>
<name>A0A2H0WM82_9BACT</name>
<proteinExistence type="inferred from homology"/>
<dbReference type="GO" id="GO:0003735">
    <property type="term" value="F:structural constituent of ribosome"/>
    <property type="evidence" value="ECO:0007669"/>
    <property type="project" value="InterPro"/>
</dbReference>
<dbReference type="SUPFAM" id="SSF74731">
    <property type="entry name" value="Ribosomal protein L20"/>
    <property type="match status" value="1"/>
</dbReference>
<dbReference type="NCBIfam" id="TIGR01032">
    <property type="entry name" value="rplT_bact"/>
    <property type="match status" value="1"/>
</dbReference>
<dbReference type="PANTHER" id="PTHR10986">
    <property type="entry name" value="39S RIBOSOMAL PROTEIN L20"/>
    <property type="match status" value="1"/>
</dbReference>
<dbReference type="InterPro" id="IPR049946">
    <property type="entry name" value="RIBOSOMAL_L20_CS"/>
</dbReference>
<evidence type="ECO:0000256" key="5">
    <source>
        <dbReference type="ARBA" id="ARBA00023274"/>
    </source>
</evidence>
<dbReference type="GO" id="GO:0019843">
    <property type="term" value="F:rRNA binding"/>
    <property type="evidence" value="ECO:0007669"/>
    <property type="project" value="UniProtKB-UniRule"/>
</dbReference>
<reference evidence="10" key="1">
    <citation type="submission" date="2017-09" db="EMBL/GenBank/DDBJ databases">
        <title>Depth-based differentiation of microbial function through sediment-hosted aquifers and enrichment of novel symbionts in the deep terrestrial subsurface.</title>
        <authorList>
            <person name="Probst A.J."/>
            <person name="Ladd B."/>
            <person name="Jarett J.K."/>
            <person name="Geller-Mcgrath D.E."/>
            <person name="Sieber C.M.K."/>
            <person name="Emerson J.B."/>
            <person name="Anantharaman K."/>
            <person name="Thomas B.C."/>
            <person name="Malmstrom R."/>
            <person name="Stieglmeier M."/>
            <person name="Klingl A."/>
            <person name="Woyke T."/>
            <person name="Ryan C.M."/>
            <person name="Banfield J.F."/>
        </authorList>
    </citation>
    <scope>NUCLEOTIDE SEQUENCE [LARGE SCALE GENOMIC DNA]</scope>
</reference>
<dbReference type="Pfam" id="PF00453">
    <property type="entry name" value="Ribosomal_L20"/>
    <property type="match status" value="1"/>
</dbReference>